<protein>
    <submittedName>
        <fullName evidence="2">Uncharacterized protein</fullName>
    </submittedName>
</protein>
<proteinExistence type="predicted"/>
<evidence type="ECO:0000313" key="2">
    <source>
        <dbReference type="EMBL" id="KAF7404506.1"/>
    </source>
</evidence>
<comment type="caution">
    <text evidence="2">The sequence shown here is derived from an EMBL/GenBank/DDBJ whole genome shotgun (WGS) entry which is preliminary data.</text>
</comment>
<keyword evidence="3" id="KW-1185">Reference proteome</keyword>
<evidence type="ECO:0000256" key="1">
    <source>
        <dbReference type="SAM" id="MobiDB-lite"/>
    </source>
</evidence>
<name>A0A834KI66_VESVU</name>
<dbReference type="AlphaFoldDB" id="A0A834KI66"/>
<sequence>MCSARADNASNRTGLADRQTIALHSSRIGTHRPREYENELIHSSSSSRHGPNDGTTVLQRSRTRSSVGHVFRRNSQQIQQSSSENTVTRITCFSGPDQPGGVPNYQLWFTSYQYFIIVQKPMQRITISLMLYTYHRQNYAPGEVLKATDSFSWDVCDHIRHKNSTLGSPRMELIQVIDPGACTLHRLVPEGEREREIGLVRAAKFVAEFAKRSQPTRNGSGTARDSR</sequence>
<evidence type="ECO:0000313" key="3">
    <source>
        <dbReference type="Proteomes" id="UP000614350"/>
    </source>
</evidence>
<reference evidence="2" key="1">
    <citation type="journal article" date="2020" name="G3 (Bethesda)">
        <title>High-Quality Assemblies for Three Invasive Social Wasps from the &lt;i&gt;Vespula&lt;/i&gt; Genus.</title>
        <authorList>
            <person name="Harrop T.W.R."/>
            <person name="Guhlin J."/>
            <person name="McLaughlin G.M."/>
            <person name="Permina E."/>
            <person name="Stockwell P."/>
            <person name="Gilligan J."/>
            <person name="Le Lec M.F."/>
            <person name="Gruber M.A.M."/>
            <person name="Quinn O."/>
            <person name="Lovegrove M."/>
            <person name="Duncan E.J."/>
            <person name="Remnant E.J."/>
            <person name="Van Eeckhoven J."/>
            <person name="Graham B."/>
            <person name="Knapp R.A."/>
            <person name="Langford K.W."/>
            <person name="Kronenberg Z."/>
            <person name="Press M.O."/>
            <person name="Eacker S.M."/>
            <person name="Wilson-Rankin E.E."/>
            <person name="Purcell J."/>
            <person name="Lester P.J."/>
            <person name="Dearden P.K."/>
        </authorList>
    </citation>
    <scope>NUCLEOTIDE SEQUENCE</scope>
    <source>
        <strain evidence="2">Marl-1</strain>
    </source>
</reference>
<accession>A0A834KI66</accession>
<feature type="region of interest" description="Disordered" evidence="1">
    <location>
        <begin position="39"/>
        <end position="86"/>
    </location>
</feature>
<dbReference type="Proteomes" id="UP000614350">
    <property type="component" value="Unassembled WGS sequence"/>
</dbReference>
<organism evidence="2 3">
    <name type="scientific">Vespula vulgaris</name>
    <name type="common">Yellow jacket</name>
    <name type="synonym">Wasp</name>
    <dbReference type="NCBI Taxonomy" id="7454"/>
    <lineage>
        <taxon>Eukaryota</taxon>
        <taxon>Metazoa</taxon>
        <taxon>Ecdysozoa</taxon>
        <taxon>Arthropoda</taxon>
        <taxon>Hexapoda</taxon>
        <taxon>Insecta</taxon>
        <taxon>Pterygota</taxon>
        <taxon>Neoptera</taxon>
        <taxon>Endopterygota</taxon>
        <taxon>Hymenoptera</taxon>
        <taxon>Apocrita</taxon>
        <taxon>Aculeata</taxon>
        <taxon>Vespoidea</taxon>
        <taxon>Vespidae</taxon>
        <taxon>Vespinae</taxon>
        <taxon>Vespula</taxon>
    </lineage>
</organism>
<dbReference type="EMBL" id="JACSEA010000003">
    <property type="protein sequence ID" value="KAF7404506.1"/>
    <property type="molecule type" value="Genomic_DNA"/>
</dbReference>
<gene>
    <name evidence="2" type="ORF">HZH66_003412</name>
</gene>
<feature type="compositionally biased region" description="Polar residues" evidence="1">
    <location>
        <begin position="41"/>
        <end position="66"/>
    </location>
</feature>